<evidence type="ECO:0000313" key="3">
    <source>
        <dbReference type="Proteomes" id="UP001333110"/>
    </source>
</evidence>
<keyword evidence="3" id="KW-1185">Reference proteome</keyword>
<protein>
    <submittedName>
        <fullName evidence="2">Uncharacterized protein</fullName>
    </submittedName>
</protein>
<name>A0AAN7NRJ3_MYCAM</name>
<organism evidence="2 3">
    <name type="scientific">Mycteria americana</name>
    <name type="common">Wood stork</name>
    <dbReference type="NCBI Taxonomy" id="33587"/>
    <lineage>
        <taxon>Eukaryota</taxon>
        <taxon>Metazoa</taxon>
        <taxon>Chordata</taxon>
        <taxon>Craniata</taxon>
        <taxon>Vertebrata</taxon>
        <taxon>Euteleostomi</taxon>
        <taxon>Archelosauria</taxon>
        <taxon>Archosauria</taxon>
        <taxon>Dinosauria</taxon>
        <taxon>Saurischia</taxon>
        <taxon>Theropoda</taxon>
        <taxon>Coelurosauria</taxon>
        <taxon>Aves</taxon>
        <taxon>Neognathae</taxon>
        <taxon>Neoaves</taxon>
        <taxon>Aequornithes</taxon>
        <taxon>Ciconiiformes</taxon>
        <taxon>Ciconiidae</taxon>
        <taxon>Mycteria</taxon>
    </lineage>
</organism>
<feature type="region of interest" description="Disordered" evidence="1">
    <location>
        <begin position="141"/>
        <end position="164"/>
    </location>
</feature>
<dbReference type="Proteomes" id="UP001333110">
    <property type="component" value="Unassembled WGS sequence"/>
</dbReference>
<comment type="caution">
    <text evidence="2">The sequence shown here is derived from an EMBL/GenBank/DDBJ whole genome shotgun (WGS) entry which is preliminary data.</text>
</comment>
<reference evidence="2 3" key="1">
    <citation type="journal article" date="2023" name="J. Hered.">
        <title>Chromosome-level genome of the wood stork (Mycteria americana) provides insight into avian chromosome evolution.</title>
        <authorList>
            <person name="Flamio R. Jr."/>
            <person name="Ramstad K.M."/>
        </authorList>
    </citation>
    <scope>NUCLEOTIDE SEQUENCE [LARGE SCALE GENOMIC DNA]</scope>
    <source>
        <strain evidence="2">JAX WOST 10</strain>
    </source>
</reference>
<accession>A0AAN7NRJ3</accession>
<dbReference type="AlphaFoldDB" id="A0AAN7NRJ3"/>
<proteinExistence type="predicted"/>
<gene>
    <name evidence="2" type="ORF">QYF61_009301</name>
</gene>
<evidence type="ECO:0000256" key="1">
    <source>
        <dbReference type="SAM" id="MobiDB-lite"/>
    </source>
</evidence>
<dbReference type="EMBL" id="JAUNZN010000001">
    <property type="protein sequence ID" value="KAK4830234.1"/>
    <property type="molecule type" value="Genomic_DNA"/>
</dbReference>
<sequence>MEKATLEQVHLRATVAVDESMSQQVYPWRDCGSQIRHHLEQVKRGDSSSLLSTGETHVQCWTPEYKRADTGTSSVKGHKDETESAGNISLEKRRLKTILPMCLKIWWWNEGKGVRLPSVVARWSTLEQVAQTGCGVSIFEDTENPVGHSPEQSDRYRQKPISARQSRVVGRVTTMTQRNSLASNLINWRIPQTDKLNDLTSLTNEQRRFGNGAIFRASRYQTCIYILEKQRKREARKGKEKRGGKRKKKYHHPWILR</sequence>
<evidence type="ECO:0000313" key="2">
    <source>
        <dbReference type="EMBL" id="KAK4830234.1"/>
    </source>
</evidence>
<feature type="region of interest" description="Disordered" evidence="1">
    <location>
        <begin position="232"/>
        <end position="257"/>
    </location>
</feature>